<evidence type="ECO:0000313" key="1">
    <source>
        <dbReference type="EMBL" id="GET39638.1"/>
    </source>
</evidence>
<dbReference type="Proteomes" id="UP001050975">
    <property type="component" value="Unassembled WGS sequence"/>
</dbReference>
<gene>
    <name evidence="1" type="ORF">MiSe_44090</name>
</gene>
<sequence length="513" mass="54477">MTVEEFLKQYAAGVRNFASINLSEANLSGVNLSGVNLSGVNLSVANLSGANLSGANLSGAKLNVAKLSGANLSGANLSGAILNVANLVRADLREAELMGASLIRAELIRADLGGANLSGANLTGADLGEATLRTANLRGANLSEANLRGALLTAASLQEANLHGAELNRADLGAADLRGTELRQVNLGLANLSGADLSGSNLRWADLSGVNLSWANLSEAKLSGANLSGADLSHANLLNASLVHADLSSANLIKADWAGADLTCATITGAKLYAASRFGLKTEGLICEWVDLSPDGDRSQIYRFSKGEAKKFFLQTLPTVRIIVDGPLDQDANLALAFTYHQLAVAYPVISRPPSIEVSDRRTTLTFKIDNDELLFATAYLAIFPFQDAAIAQKNLLTLSQVKAEEESIGIQEQYWLEKIAIALEQVVKILEKVKTEEGLTKARKENFFQTPTQIILTNSSEQALNIYAHPSFGKRLSGSVALIAYPQENAIKPQKNPRLTTPGLLNFLSSFH</sequence>
<dbReference type="EMBL" id="BLAY01000070">
    <property type="protein sequence ID" value="GET39638.1"/>
    <property type="molecule type" value="Genomic_DNA"/>
</dbReference>
<dbReference type="Gene3D" id="2.160.20.80">
    <property type="entry name" value="E3 ubiquitin-protein ligase SopA"/>
    <property type="match status" value="3"/>
</dbReference>
<proteinExistence type="predicted"/>
<dbReference type="PANTHER" id="PTHR14136">
    <property type="entry name" value="BTB_POZ DOMAIN-CONTAINING PROTEIN KCTD9"/>
    <property type="match status" value="1"/>
</dbReference>
<dbReference type="InterPro" id="IPR051082">
    <property type="entry name" value="Pentapeptide-BTB/POZ_domain"/>
</dbReference>
<name>A0AAV3XAZ5_9CYAN</name>
<organism evidence="1 2">
    <name type="scientific">Microseira wollei NIES-4236</name>
    <dbReference type="NCBI Taxonomy" id="2530354"/>
    <lineage>
        <taxon>Bacteria</taxon>
        <taxon>Bacillati</taxon>
        <taxon>Cyanobacteriota</taxon>
        <taxon>Cyanophyceae</taxon>
        <taxon>Oscillatoriophycideae</taxon>
        <taxon>Aerosakkonematales</taxon>
        <taxon>Aerosakkonemataceae</taxon>
        <taxon>Microseira</taxon>
    </lineage>
</organism>
<dbReference type="InterPro" id="IPR001646">
    <property type="entry name" value="5peptide_repeat"/>
</dbReference>
<dbReference type="SUPFAM" id="SSF141571">
    <property type="entry name" value="Pentapeptide repeat-like"/>
    <property type="match status" value="2"/>
</dbReference>
<dbReference type="AlphaFoldDB" id="A0AAV3XAZ5"/>
<accession>A0AAV3XAZ5</accession>
<protein>
    <submittedName>
        <fullName evidence="1">Pentapeptide repeat-containing protein</fullName>
    </submittedName>
</protein>
<dbReference type="Pfam" id="PF00805">
    <property type="entry name" value="Pentapeptide"/>
    <property type="match status" value="4"/>
</dbReference>
<evidence type="ECO:0000313" key="2">
    <source>
        <dbReference type="Proteomes" id="UP001050975"/>
    </source>
</evidence>
<keyword evidence="2" id="KW-1185">Reference proteome</keyword>
<comment type="caution">
    <text evidence="1">The sequence shown here is derived from an EMBL/GenBank/DDBJ whole genome shotgun (WGS) entry which is preliminary data.</text>
</comment>
<reference evidence="1" key="1">
    <citation type="submission" date="2019-10" db="EMBL/GenBank/DDBJ databases">
        <title>Draft genome sequece of Microseira wollei NIES-4236.</title>
        <authorList>
            <person name="Yamaguchi H."/>
            <person name="Suzuki S."/>
            <person name="Kawachi M."/>
        </authorList>
    </citation>
    <scope>NUCLEOTIDE SEQUENCE</scope>
    <source>
        <strain evidence="1">NIES-4236</strain>
    </source>
</reference>
<dbReference type="RefSeq" id="WP_226585097.1">
    <property type="nucleotide sequence ID" value="NZ_BLAY01000070.1"/>
</dbReference>
<dbReference type="PANTHER" id="PTHR14136:SF17">
    <property type="entry name" value="BTB_POZ DOMAIN-CONTAINING PROTEIN KCTD9"/>
    <property type="match status" value="1"/>
</dbReference>